<feature type="compositionally biased region" description="Polar residues" evidence="1">
    <location>
        <begin position="8"/>
        <end position="18"/>
    </location>
</feature>
<dbReference type="EMBL" id="JAUJYO010000009">
    <property type="protein sequence ID" value="KAK1307900.1"/>
    <property type="molecule type" value="Genomic_DNA"/>
</dbReference>
<reference evidence="2" key="2">
    <citation type="submission" date="2023-06" db="EMBL/GenBank/DDBJ databases">
        <authorList>
            <person name="Ma L."/>
            <person name="Liu K.-W."/>
            <person name="Li Z."/>
            <person name="Hsiao Y.-Y."/>
            <person name="Qi Y."/>
            <person name="Fu T."/>
            <person name="Tang G."/>
            <person name="Zhang D."/>
            <person name="Sun W.-H."/>
            <person name="Liu D.-K."/>
            <person name="Li Y."/>
            <person name="Chen G.-Z."/>
            <person name="Liu X.-D."/>
            <person name="Liao X.-Y."/>
            <person name="Jiang Y.-T."/>
            <person name="Yu X."/>
            <person name="Hao Y."/>
            <person name="Huang J."/>
            <person name="Zhao X.-W."/>
            <person name="Ke S."/>
            <person name="Chen Y.-Y."/>
            <person name="Wu W.-L."/>
            <person name="Hsu J.-L."/>
            <person name="Lin Y.-F."/>
            <person name="Huang M.-D."/>
            <person name="Li C.-Y."/>
            <person name="Huang L."/>
            <person name="Wang Z.-W."/>
            <person name="Zhao X."/>
            <person name="Zhong W.-Y."/>
            <person name="Peng D.-H."/>
            <person name="Ahmad S."/>
            <person name="Lan S."/>
            <person name="Zhang J.-S."/>
            <person name="Tsai W.-C."/>
            <person name="Van De Peer Y."/>
            <person name="Liu Z.-J."/>
        </authorList>
    </citation>
    <scope>NUCLEOTIDE SEQUENCE</scope>
    <source>
        <strain evidence="2">CP</strain>
        <tissue evidence="2">Leaves</tissue>
    </source>
</reference>
<dbReference type="Proteomes" id="UP001180020">
    <property type="component" value="Unassembled WGS sequence"/>
</dbReference>
<accession>A0AAV9E317</accession>
<name>A0AAV9E317_ACOCL</name>
<gene>
    <name evidence="2" type="ORF">QJS10_CPA09g01377</name>
</gene>
<protein>
    <submittedName>
        <fullName evidence="2">Uncharacterized protein</fullName>
    </submittedName>
</protein>
<proteinExistence type="predicted"/>
<evidence type="ECO:0000313" key="2">
    <source>
        <dbReference type="EMBL" id="KAK1307900.1"/>
    </source>
</evidence>
<evidence type="ECO:0000256" key="1">
    <source>
        <dbReference type="SAM" id="MobiDB-lite"/>
    </source>
</evidence>
<reference evidence="2" key="1">
    <citation type="journal article" date="2023" name="Nat. Commun.">
        <title>Diploid and tetraploid genomes of Acorus and the evolution of monocots.</title>
        <authorList>
            <person name="Ma L."/>
            <person name="Liu K.W."/>
            <person name="Li Z."/>
            <person name="Hsiao Y.Y."/>
            <person name="Qi Y."/>
            <person name="Fu T."/>
            <person name="Tang G.D."/>
            <person name="Zhang D."/>
            <person name="Sun W.H."/>
            <person name="Liu D.K."/>
            <person name="Li Y."/>
            <person name="Chen G.Z."/>
            <person name="Liu X.D."/>
            <person name="Liao X.Y."/>
            <person name="Jiang Y.T."/>
            <person name="Yu X."/>
            <person name="Hao Y."/>
            <person name="Huang J."/>
            <person name="Zhao X.W."/>
            <person name="Ke S."/>
            <person name="Chen Y.Y."/>
            <person name="Wu W.L."/>
            <person name="Hsu J.L."/>
            <person name="Lin Y.F."/>
            <person name="Huang M.D."/>
            <person name="Li C.Y."/>
            <person name="Huang L."/>
            <person name="Wang Z.W."/>
            <person name="Zhao X."/>
            <person name="Zhong W.Y."/>
            <person name="Peng D.H."/>
            <person name="Ahmad S."/>
            <person name="Lan S."/>
            <person name="Zhang J.S."/>
            <person name="Tsai W.C."/>
            <person name="Van de Peer Y."/>
            <person name="Liu Z.J."/>
        </authorList>
    </citation>
    <scope>NUCLEOTIDE SEQUENCE</scope>
    <source>
        <strain evidence="2">CP</strain>
    </source>
</reference>
<organism evidence="2 3">
    <name type="scientific">Acorus calamus</name>
    <name type="common">Sweet flag</name>
    <dbReference type="NCBI Taxonomy" id="4465"/>
    <lineage>
        <taxon>Eukaryota</taxon>
        <taxon>Viridiplantae</taxon>
        <taxon>Streptophyta</taxon>
        <taxon>Embryophyta</taxon>
        <taxon>Tracheophyta</taxon>
        <taxon>Spermatophyta</taxon>
        <taxon>Magnoliopsida</taxon>
        <taxon>Liliopsida</taxon>
        <taxon>Acoraceae</taxon>
        <taxon>Acorus</taxon>
    </lineage>
</organism>
<sequence length="163" mass="18350">MEDEQKTNLEITGSNYPMQATPRPLEISSSQNERRLVPVDRSEFKIQVQIKKIIDMWSDRGSIYIDGASGGADDVEPRSQRFMQIGDLERLKLQMGEERKKSHGINDVELPLPEITASNHLVQAPEVPSSQNMRRIVPVVGRSGARVQTSWDHISFIASNPLV</sequence>
<feature type="region of interest" description="Disordered" evidence="1">
    <location>
        <begin position="1"/>
        <end position="32"/>
    </location>
</feature>
<comment type="caution">
    <text evidence="2">The sequence shown here is derived from an EMBL/GenBank/DDBJ whole genome shotgun (WGS) entry which is preliminary data.</text>
</comment>
<keyword evidence="3" id="KW-1185">Reference proteome</keyword>
<evidence type="ECO:0000313" key="3">
    <source>
        <dbReference type="Proteomes" id="UP001180020"/>
    </source>
</evidence>
<dbReference type="AlphaFoldDB" id="A0AAV9E317"/>